<feature type="region of interest" description="Disordered" evidence="1">
    <location>
        <begin position="1"/>
        <end position="20"/>
    </location>
</feature>
<dbReference type="InterPro" id="IPR010593">
    <property type="entry name" value="DUF1159"/>
</dbReference>
<dbReference type="InterPro" id="IPR007922">
    <property type="entry name" value="DciA-like"/>
</dbReference>
<dbReference type="AlphaFoldDB" id="A0A2M9G5X2"/>
<reference evidence="2 3" key="1">
    <citation type="submission" date="2017-11" db="EMBL/GenBank/DDBJ databases">
        <title>Draft genome sequence of Rhizobiales bacterium SY3-13.</title>
        <authorList>
            <person name="Sun C."/>
        </authorList>
    </citation>
    <scope>NUCLEOTIDE SEQUENCE [LARGE SCALE GENOMIC DNA]</scope>
    <source>
        <strain evidence="2 3">SY3-13</strain>
    </source>
</reference>
<organism evidence="2 3">
    <name type="scientific">Minwuia thermotolerans</name>
    <dbReference type="NCBI Taxonomy" id="2056226"/>
    <lineage>
        <taxon>Bacteria</taxon>
        <taxon>Pseudomonadati</taxon>
        <taxon>Pseudomonadota</taxon>
        <taxon>Alphaproteobacteria</taxon>
        <taxon>Minwuiales</taxon>
        <taxon>Minwuiaceae</taxon>
        <taxon>Minwuia</taxon>
    </lineage>
</organism>
<accession>A0A2M9G5X2</accession>
<protein>
    <submittedName>
        <fullName evidence="2">DUF721 domain-containing protein</fullName>
    </submittedName>
</protein>
<comment type="caution">
    <text evidence="2">The sequence shown here is derived from an EMBL/GenBank/DDBJ whole genome shotgun (WGS) entry which is preliminary data.</text>
</comment>
<evidence type="ECO:0000313" key="2">
    <source>
        <dbReference type="EMBL" id="PJK31110.1"/>
    </source>
</evidence>
<name>A0A2M9G5X2_9PROT</name>
<dbReference type="EMBL" id="PHIG01000007">
    <property type="protein sequence ID" value="PJK31110.1"/>
    <property type="molecule type" value="Genomic_DNA"/>
</dbReference>
<dbReference type="Proteomes" id="UP000229498">
    <property type="component" value="Unassembled WGS sequence"/>
</dbReference>
<dbReference type="Pfam" id="PF05258">
    <property type="entry name" value="DciA"/>
    <property type="match status" value="1"/>
</dbReference>
<dbReference type="PIRSF" id="PIRSF032064">
    <property type="entry name" value="UCP032064"/>
    <property type="match status" value="1"/>
</dbReference>
<dbReference type="RefSeq" id="WP_109796272.1">
    <property type="nucleotide sequence ID" value="NZ_PHIG01000007.1"/>
</dbReference>
<evidence type="ECO:0000256" key="1">
    <source>
        <dbReference type="SAM" id="MobiDB-lite"/>
    </source>
</evidence>
<gene>
    <name evidence="2" type="ORF">CVT23_02425</name>
</gene>
<dbReference type="OrthoDB" id="7160947at2"/>
<evidence type="ECO:0000313" key="3">
    <source>
        <dbReference type="Proteomes" id="UP000229498"/>
    </source>
</evidence>
<proteinExistence type="predicted"/>
<sequence>MAAENSGGKRRRGGGFRKASEEARAILSPVFRKRGFAQTDIITQWPQIVGPTMADQCRPERLMWPRDEANADGATLHMVVAHGWATEVQHLEPVIVERVNRFFGWRAVTRLKLRQANIEPWRRKETPKRRPLTEAERAELEQLVAGVSDPRLKESLRQLGETIFTTESR</sequence>
<keyword evidence="3" id="KW-1185">Reference proteome</keyword>